<dbReference type="InterPro" id="IPR029039">
    <property type="entry name" value="Flavoprotein-like_sf"/>
</dbReference>
<dbReference type="SUPFAM" id="SSF52343">
    <property type="entry name" value="Ferredoxin reductase-like, C-terminal NADP-linked domain"/>
    <property type="match status" value="1"/>
</dbReference>
<dbReference type="AlphaFoldDB" id="Q9HFV3"/>
<dbReference type="Gene3D" id="3.40.50.80">
    <property type="entry name" value="Nucleotide-binding domain of ferredoxin-NADP reductase (FNR) module"/>
    <property type="match status" value="1"/>
</dbReference>
<keyword evidence="3" id="KW-0812">Transmembrane</keyword>
<protein>
    <recommendedName>
        <fullName evidence="14 15">NADPH--cytochrome P450 reductase</fullName>
        <shortName evidence="14">CPR</shortName>
        <shortName evidence="14">P450R</shortName>
        <ecNumber evidence="14 15">1.6.2.4</ecNumber>
    </recommendedName>
</protein>
<dbReference type="SUPFAM" id="SSF52218">
    <property type="entry name" value="Flavoproteins"/>
    <property type="match status" value="1"/>
</dbReference>
<comment type="function">
    <text evidence="14">This enzyme is required for electron transfer from NADP to cytochrome P450 in microsomes. It can also provide electron transfer to heme oxygenase and cytochrome B5. Involved in ergosterol biosynthesis.</text>
</comment>
<evidence type="ECO:0000256" key="14">
    <source>
        <dbReference type="HAMAP-Rule" id="MF_03212"/>
    </source>
</evidence>
<dbReference type="GO" id="GO:0005789">
    <property type="term" value="C:endoplasmic reticulum membrane"/>
    <property type="evidence" value="ECO:0007669"/>
    <property type="project" value="UniProtKB-SubCell"/>
</dbReference>
<dbReference type="GO" id="GO:0050661">
    <property type="term" value="F:NADP binding"/>
    <property type="evidence" value="ECO:0007669"/>
    <property type="project" value="UniProtKB-UniRule"/>
</dbReference>
<dbReference type="Pfam" id="PF00667">
    <property type="entry name" value="FAD_binding_1"/>
    <property type="match status" value="1"/>
</dbReference>
<comment type="catalytic activity">
    <reaction evidence="14 15">
        <text>2 oxidized [cytochrome P450] + NADPH = 2 reduced [cytochrome P450] + NADP(+) + H(+)</text>
        <dbReference type="Rhea" id="RHEA:24040"/>
        <dbReference type="Rhea" id="RHEA-COMP:14627"/>
        <dbReference type="Rhea" id="RHEA-COMP:14628"/>
        <dbReference type="ChEBI" id="CHEBI:15378"/>
        <dbReference type="ChEBI" id="CHEBI:55376"/>
        <dbReference type="ChEBI" id="CHEBI:57783"/>
        <dbReference type="ChEBI" id="CHEBI:58349"/>
        <dbReference type="ChEBI" id="CHEBI:60344"/>
        <dbReference type="EC" id="1.6.2.4"/>
    </reaction>
</comment>
<dbReference type="GO" id="GO:0005886">
    <property type="term" value="C:plasma membrane"/>
    <property type="evidence" value="ECO:0007669"/>
    <property type="project" value="UniProtKB-SubCell"/>
</dbReference>
<feature type="binding site" evidence="14">
    <location>
        <begin position="99"/>
        <end position="102"/>
    </location>
    <ligand>
        <name>FMN</name>
        <dbReference type="ChEBI" id="CHEBI:58210"/>
    </ligand>
</feature>
<keyword evidence="10 14" id="KW-0756">Sterol biosynthesis</keyword>
<evidence type="ECO:0000256" key="16">
    <source>
        <dbReference type="SAM" id="MobiDB-lite"/>
    </source>
</evidence>
<dbReference type="PANTHER" id="PTHR19384">
    <property type="entry name" value="NITRIC OXIDE SYNTHASE-RELATED"/>
    <property type="match status" value="1"/>
</dbReference>
<keyword evidence="4 14" id="KW-0256">Endoplasmic reticulum</keyword>
<dbReference type="InterPro" id="IPR023173">
    <property type="entry name" value="NADPH_Cyt_P450_Rdtase_alpha"/>
</dbReference>
<dbReference type="EMBL" id="AF290425">
    <property type="protein sequence ID" value="AAG23833.1"/>
    <property type="molecule type" value="mRNA"/>
</dbReference>
<feature type="binding site" evidence="14">
    <location>
        <begin position="140"/>
        <end position="149"/>
    </location>
    <ligand>
        <name>FMN</name>
        <dbReference type="ChEBI" id="CHEBI:58210"/>
    </ligand>
</feature>
<keyword evidence="12 14" id="KW-1207">Sterol metabolism</keyword>
<keyword evidence="8" id="KW-1133">Transmembrane helix</keyword>
<keyword evidence="14" id="KW-1000">Mitochondrion outer membrane</keyword>
<dbReference type="PANTHER" id="PTHR19384:SF17">
    <property type="entry name" value="NADPH--CYTOCHROME P450 REDUCTASE"/>
    <property type="match status" value="1"/>
</dbReference>
<evidence type="ECO:0000256" key="7">
    <source>
        <dbReference type="ARBA" id="ARBA00022955"/>
    </source>
</evidence>
<feature type="domain" description="Flavodoxin-like" evidence="17">
    <location>
        <begin position="42"/>
        <end position="191"/>
    </location>
</feature>
<evidence type="ECO:0000256" key="8">
    <source>
        <dbReference type="ARBA" id="ARBA00022989"/>
    </source>
</evidence>
<dbReference type="Gene3D" id="1.20.990.10">
    <property type="entry name" value="NADPH-cytochrome p450 Reductase, Chain A, domain 3"/>
    <property type="match status" value="1"/>
</dbReference>
<dbReference type="InterPro" id="IPR001094">
    <property type="entry name" value="Flavdoxin-like"/>
</dbReference>
<comment type="caution">
    <text evidence="14">Lacks conserved residue(s) required for the propagation of feature annotation.</text>
</comment>
<evidence type="ECO:0000256" key="10">
    <source>
        <dbReference type="ARBA" id="ARBA00023011"/>
    </source>
</evidence>
<dbReference type="PROSITE" id="PS50902">
    <property type="entry name" value="FLAVODOXIN_LIKE"/>
    <property type="match status" value="1"/>
</dbReference>
<dbReference type="PRINTS" id="PR00369">
    <property type="entry name" value="FLAVODOXIN"/>
</dbReference>
<dbReference type="GO" id="GO:0050660">
    <property type="term" value="F:flavin adenine dinucleotide binding"/>
    <property type="evidence" value="ECO:0007669"/>
    <property type="project" value="UniProtKB-UniRule"/>
</dbReference>
<feature type="binding site" evidence="14">
    <location>
        <begin position="590"/>
        <end position="591"/>
    </location>
    <ligand>
        <name>NADP(+)</name>
        <dbReference type="ChEBI" id="CHEBI:58349"/>
    </ligand>
</feature>
<evidence type="ECO:0000259" key="17">
    <source>
        <dbReference type="PROSITE" id="PS50902"/>
    </source>
</evidence>
<dbReference type="InterPro" id="IPR003097">
    <property type="entry name" value="CysJ-like_FAD-binding"/>
</dbReference>
<keyword evidence="2 14" id="KW-0288">FMN</keyword>
<comment type="cofactor">
    <cofactor evidence="14">
        <name>FAD</name>
        <dbReference type="ChEBI" id="CHEBI:57692"/>
    </cofactor>
    <text evidence="14">Binds 1 FAD per monomer.</text>
</comment>
<keyword evidence="14" id="KW-1003">Cell membrane</keyword>
<name>Q9HFV3_RHIST</name>
<accession>Q9HFV3</accession>
<dbReference type="FunFam" id="3.40.50.80:FF:000001">
    <property type="entry name" value="NADPH--cytochrome P450 reductase 1"/>
    <property type="match status" value="1"/>
</dbReference>
<dbReference type="InterPro" id="IPR008254">
    <property type="entry name" value="Flavodoxin/NO_synth"/>
</dbReference>
<dbReference type="InterPro" id="IPR017927">
    <property type="entry name" value="FAD-bd_FR_type"/>
</dbReference>
<keyword evidence="13 14" id="KW-0753">Steroid metabolism</keyword>
<feature type="binding site" evidence="14">
    <location>
        <position position="453"/>
    </location>
    <ligand>
        <name>FAD</name>
        <dbReference type="ChEBI" id="CHEBI:57692"/>
    </ligand>
</feature>
<evidence type="ECO:0000259" key="18">
    <source>
        <dbReference type="PROSITE" id="PS51384"/>
    </source>
</evidence>
<dbReference type="GO" id="GO:0005741">
    <property type="term" value="C:mitochondrial outer membrane"/>
    <property type="evidence" value="ECO:0007669"/>
    <property type="project" value="UniProtKB-SubCell"/>
</dbReference>
<keyword evidence="1 14" id="KW-0285">Flavoprotein</keyword>
<dbReference type="InterPro" id="IPR001709">
    <property type="entry name" value="Flavoprot_Pyr_Nucl_cyt_Rdtase"/>
</dbReference>
<feature type="region of interest" description="Disordered" evidence="16">
    <location>
        <begin position="1"/>
        <end position="24"/>
    </location>
</feature>
<keyword evidence="5 14" id="KW-0274">FAD</keyword>
<dbReference type="GO" id="GO:0010181">
    <property type="term" value="F:FMN binding"/>
    <property type="evidence" value="ECO:0007669"/>
    <property type="project" value="UniProtKB-UniRule"/>
</dbReference>
<feature type="domain" description="FAD-binding FR-type" evidence="18">
    <location>
        <begin position="247"/>
        <end position="516"/>
    </location>
</feature>
<dbReference type="InterPro" id="IPR001433">
    <property type="entry name" value="OxRdtase_FAD/NAD-bd"/>
</dbReference>
<dbReference type="PROSITE" id="PS51384">
    <property type="entry name" value="FAD_FR"/>
    <property type="match status" value="1"/>
</dbReference>
<keyword evidence="14" id="KW-0496">Mitochondrion</keyword>
<feature type="binding site" evidence="14">
    <location>
        <begin position="596"/>
        <end position="600"/>
    </location>
    <ligand>
        <name>NADP(+)</name>
        <dbReference type="ChEBI" id="CHEBI:58349"/>
    </ligand>
</feature>
<dbReference type="InterPro" id="IPR017938">
    <property type="entry name" value="Riboflavin_synthase-like_b-brl"/>
</dbReference>
<dbReference type="Pfam" id="PF00258">
    <property type="entry name" value="Flavodoxin_1"/>
    <property type="match status" value="1"/>
</dbReference>
<dbReference type="Pfam" id="PF00175">
    <property type="entry name" value="NAD_binding_1"/>
    <property type="match status" value="1"/>
</dbReference>
<comment type="similarity">
    <text evidence="14">Belongs to the NADPH--cytochrome P450 reductase family.</text>
</comment>
<dbReference type="InterPro" id="IPR023208">
    <property type="entry name" value="P450R"/>
</dbReference>
<keyword evidence="6 14" id="KW-0521">NADP</keyword>
<dbReference type="GO" id="GO:0006696">
    <property type="term" value="P:ergosterol biosynthetic process"/>
    <property type="evidence" value="ECO:0007669"/>
    <property type="project" value="UniProtKB-UniRule"/>
</dbReference>
<evidence type="ECO:0000313" key="19">
    <source>
        <dbReference type="EMBL" id="AAG23833.1"/>
    </source>
</evidence>
<dbReference type="SUPFAM" id="SSF63380">
    <property type="entry name" value="Riboflavin synthase domain-like"/>
    <property type="match status" value="1"/>
</dbReference>
<keyword evidence="11 14" id="KW-0472">Membrane</keyword>
<sequence>MAYFATSQLRRLKPSSSPKEAEKKIEKERNFVKVMQQQGRRVIFFYGSQTGTAEDFANRLAKECTQKYGVSAMTADIEHYDLSHLDSLPQDALVFFILATYGEGEPTDNAAEFWDFLMDESVSFSKKQTLENLSYAAFGLGNKTYEHYNEMIRRVDQRLENLGAKRVGERGEGDDDGTLEEDFLAWQEKMWPEFCQALGVDQNQSKTGPRHAVFKVQELSLYDQDKVYLGEIGEWLKKDDAAIYSAKRPYNAIMTSKELFKTSDRSCLHLEIDISGTNLVYQTGDHVAIWPTNNELQVNLLAQLLGLQGKLDHVIQVEAIDSAASKKYPFPVPTTYRTVFRHYLDISAVVSRQTLMSLVDYAPTESSRKLLKKLSADKETYRVLVGDVTRSLGEVLQMLAIEDSLPPEGVFASVPFDLIVDSLSRLQPRYYSISSSSKESPQKITVTVVTLEYQPDSSPRKVYGVNTNYLLRFHETAHGLTSKSPEYSLSGPRESLWNGKVARLPIHVRRSLFKLPQDPSVPVIMIGPGTGVAPFRGFVRERAIQAEIGQVGATVLFFGCRDSKDFLYKEEWPALFEKLGQGSRLITAFSRESEKKVYVQHRLMENAKEVWDLLEKGAYVYVCGDAKNMAREVNQTFVRFAQELGGLDDKRSQEYVKSLRNKGRYQEDVWC</sequence>
<evidence type="ECO:0000256" key="11">
    <source>
        <dbReference type="ARBA" id="ARBA00023136"/>
    </source>
</evidence>
<feature type="binding site" evidence="14">
    <location>
        <position position="632"/>
    </location>
    <ligand>
        <name>NADP(+)</name>
        <dbReference type="ChEBI" id="CHEBI:58349"/>
    </ligand>
</feature>
<keyword evidence="14" id="KW-0444">Lipid biosynthesis</keyword>
<feature type="binding site" evidence="14">
    <location>
        <position position="530"/>
    </location>
    <ligand>
        <name>NADP(+)</name>
        <dbReference type="ChEBI" id="CHEBI:58349"/>
    </ligand>
</feature>
<keyword evidence="9 14" id="KW-0560">Oxidoreductase</keyword>
<evidence type="ECO:0000256" key="12">
    <source>
        <dbReference type="ARBA" id="ARBA00023166"/>
    </source>
</evidence>
<keyword evidence="14" id="KW-0443">Lipid metabolism</keyword>
<proteinExistence type="evidence at transcript level"/>
<evidence type="ECO:0000256" key="9">
    <source>
        <dbReference type="ARBA" id="ARBA00023002"/>
    </source>
</evidence>
<evidence type="ECO:0000256" key="5">
    <source>
        <dbReference type="ARBA" id="ARBA00022827"/>
    </source>
</evidence>
<dbReference type="EC" id="1.6.2.4" evidence="14 15"/>
<evidence type="ECO:0000256" key="4">
    <source>
        <dbReference type="ARBA" id="ARBA00022824"/>
    </source>
</evidence>
<evidence type="ECO:0000256" key="2">
    <source>
        <dbReference type="ARBA" id="ARBA00022643"/>
    </source>
</evidence>
<organism evidence="19">
    <name type="scientific">Rhizopus stolonifer</name>
    <name type="common">Rhizopus nigricans</name>
    <dbReference type="NCBI Taxonomy" id="4846"/>
    <lineage>
        <taxon>Eukaryota</taxon>
        <taxon>Fungi</taxon>
        <taxon>Fungi incertae sedis</taxon>
        <taxon>Mucoromycota</taxon>
        <taxon>Mucoromycotina</taxon>
        <taxon>Mucoromycetes</taxon>
        <taxon>Mucorales</taxon>
        <taxon>Mucorineae</taxon>
        <taxon>Rhizopodaceae</taxon>
        <taxon>Rhizopus</taxon>
    </lineage>
</organism>
<feature type="binding site" evidence="14">
    <location>
        <begin position="464"/>
        <end position="467"/>
    </location>
    <ligand>
        <name>FAD</name>
        <dbReference type="ChEBI" id="CHEBI:57692"/>
    </ligand>
</feature>
<feature type="binding site" evidence="14">
    <location>
        <position position="175"/>
    </location>
    <ligand>
        <name>FMN</name>
        <dbReference type="ChEBI" id="CHEBI:58210"/>
    </ligand>
</feature>
<keyword evidence="7 14" id="KW-0752">Steroid biosynthesis</keyword>
<dbReference type="PIRSF" id="PIRSF000208">
    <property type="entry name" value="P450R"/>
    <property type="match status" value="1"/>
</dbReference>
<dbReference type="HAMAP" id="MF_03212">
    <property type="entry name" value="NCPR"/>
    <property type="match status" value="1"/>
</dbReference>
<feature type="binding site" evidence="14">
    <location>
        <begin position="429"/>
        <end position="432"/>
    </location>
    <ligand>
        <name>FAD</name>
        <dbReference type="ChEBI" id="CHEBI:57692"/>
    </ligand>
</feature>
<feature type="binding site" evidence="14">
    <location>
        <begin position="447"/>
        <end position="449"/>
    </location>
    <ligand>
        <name>FAD</name>
        <dbReference type="ChEBI" id="CHEBI:57692"/>
    </ligand>
</feature>
<feature type="binding site" evidence="14">
    <location>
        <position position="265"/>
    </location>
    <ligand>
        <name>NADP(+)</name>
        <dbReference type="ChEBI" id="CHEBI:58349"/>
    </ligand>
</feature>
<feature type="binding site" evidence="14">
    <location>
        <position position="670"/>
    </location>
    <ligand>
        <name>FAD</name>
        <dbReference type="ChEBI" id="CHEBI:57692"/>
    </ligand>
</feature>
<evidence type="ECO:0000256" key="1">
    <source>
        <dbReference type="ARBA" id="ARBA00022630"/>
    </source>
</evidence>
<dbReference type="Gene3D" id="2.40.30.10">
    <property type="entry name" value="Translation factors"/>
    <property type="match status" value="1"/>
</dbReference>
<evidence type="ECO:0000256" key="3">
    <source>
        <dbReference type="ARBA" id="ARBA00022692"/>
    </source>
</evidence>
<evidence type="ECO:0000256" key="6">
    <source>
        <dbReference type="ARBA" id="ARBA00022857"/>
    </source>
</evidence>
<dbReference type="InterPro" id="IPR039261">
    <property type="entry name" value="FNR_nucleotide-bd"/>
</dbReference>
<dbReference type="PRINTS" id="PR00371">
    <property type="entry name" value="FPNCR"/>
</dbReference>
<dbReference type="CDD" id="cd06204">
    <property type="entry name" value="CYPOR"/>
    <property type="match status" value="1"/>
</dbReference>
<dbReference type="Gene3D" id="3.40.50.360">
    <property type="match status" value="1"/>
</dbReference>
<comment type="similarity">
    <text evidence="14">In the N-terminal section; belongs to the flavodoxin family.</text>
</comment>
<feature type="binding site" evidence="14">
    <location>
        <begin position="48"/>
        <end position="53"/>
    </location>
    <ligand>
        <name>FMN</name>
        <dbReference type="ChEBI" id="CHEBI:58210"/>
    </ligand>
</feature>
<evidence type="ECO:0000256" key="13">
    <source>
        <dbReference type="ARBA" id="ARBA00023221"/>
    </source>
</evidence>
<comment type="subcellular location">
    <subcellularLocation>
        <location evidence="14">Endoplasmic reticulum membrane</location>
        <topology evidence="14">Single-pass membrane protein</topology>
        <orientation evidence="14">Cytoplasmic side</orientation>
    </subcellularLocation>
    <subcellularLocation>
        <location evidence="14">Mitochondrion outer membrane</location>
        <topology evidence="14">Single-pass membrane protein</topology>
        <orientation evidence="14">Cytoplasmic side</orientation>
    </subcellularLocation>
    <subcellularLocation>
        <location evidence="14">Cell membrane</location>
        <topology evidence="14">Single-pass membrane protein</topology>
        <orientation evidence="14">Cytoplasmic side</orientation>
    </subcellularLocation>
</comment>
<evidence type="ECO:0000256" key="15">
    <source>
        <dbReference type="PIRNR" id="PIRNR000208"/>
    </source>
</evidence>
<dbReference type="GO" id="GO:0005829">
    <property type="term" value="C:cytosol"/>
    <property type="evidence" value="ECO:0007669"/>
    <property type="project" value="TreeGrafter"/>
</dbReference>
<reference evidence="19" key="1">
    <citation type="journal article" date="2001" name="Mol. Genet. Genomics">
        <title>Functional cloning, based on azole resistance in Saccharomyces cerevisiae, and characterization of Rhizopus nigricans redox carriers that are differentially involved in the P450-dependent response to progesterone stress.</title>
        <authorList>
            <person name="Kunic B."/>
            <person name="Truan G."/>
            <person name="Breskvar K."/>
            <person name="Pompon D."/>
        </authorList>
    </citation>
    <scope>NUCLEOTIDE SEQUENCE</scope>
</reference>
<comment type="similarity">
    <text evidence="14 15">In the C-terminal section; belongs to the flavoprotein pyridine nucleotide cytochrome reductase family.</text>
</comment>
<dbReference type="GO" id="GO:0003958">
    <property type="term" value="F:NADPH-hemoprotein reductase activity"/>
    <property type="evidence" value="ECO:0007669"/>
    <property type="project" value="UniProtKB-UniRule"/>
</dbReference>
<dbReference type="FunFam" id="3.40.50.360:FF:000024">
    <property type="entry name" value="NADPH--cytochrome P450 reductase"/>
    <property type="match status" value="1"/>
</dbReference>
<comment type="cofactor">
    <cofactor evidence="14">
        <name>FMN</name>
        <dbReference type="ChEBI" id="CHEBI:58210"/>
    </cofactor>
    <text evidence="14">Binds 1 FMN per monomer.</text>
</comment>